<dbReference type="SUPFAM" id="SSF53448">
    <property type="entry name" value="Nucleotide-diphospho-sugar transferases"/>
    <property type="match status" value="1"/>
</dbReference>
<dbReference type="PANTHER" id="PTHR43777">
    <property type="entry name" value="MOLYBDENUM COFACTOR CYTIDYLYLTRANSFERASE"/>
    <property type="match status" value="1"/>
</dbReference>
<gene>
    <name evidence="3" type="ORF">SAMN05216548_102332</name>
</gene>
<dbReference type="RefSeq" id="WP_092495487.1">
    <property type="nucleotide sequence ID" value="NZ_FOFG01000002.1"/>
</dbReference>
<evidence type="ECO:0000313" key="4">
    <source>
        <dbReference type="Proteomes" id="UP000199647"/>
    </source>
</evidence>
<protein>
    <submittedName>
        <fullName evidence="3">Molybdopterin molybdochelatase /molybdenum cofactor cytidylyltransferase</fullName>
    </submittedName>
</protein>
<keyword evidence="3" id="KW-0808">Transferase</keyword>
<dbReference type="Pfam" id="PF12804">
    <property type="entry name" value="NTP_transf_3"/>
    <property type="match status" value="1"/>
</dbReference>
<dbReference type="InterPro" id="IPR036425">
    <property type="entry name" value="MoaB/Mog-like_dom_sf"/>
</dbReference>
<dbReference type="SUPFAM" id="SSF53218">
    <property type="entry name" value="Molybdenum cofactor biosynthesis proteins"/>
    <property type="match status" value="1"/>
</dbReference>
<dbReference type="EMBL" id="FOFG01000002">
    <property type="protein sequence ID" value="SEQ07743.1"/>
    <property type="molecule type" value="Genomic_DNA"/>
</dbReference>
<dbReference type="AlphaFoldDB" id="A0A1H9D4I2"/>
<dbReference type="CDD" id="cd03522">
    <property type="entry name" value="MoeA_like"/>
    <property type="match status" value="1"/>
</dbReference>
<keyword evidence="1" id="KW-0460">Magnesium</keyword>
<dbReference type="PANTHER" id="PTHR43777:SF1">
    <property type="entry name" value="MOLYBDENUM COFACTOR CYTIDYLYLTRANSFERASE"/>
    <property type="match status" value="1"/>
</dbReference>
<keyword evidence="4" id="KW-1185">Reference proteome</keyword>
<proteinExistence type="predicted"/>
<accession>A0A1H9D4I2</accession>
<dbReference type="SMART" id="SM00852">
    <property type="entry name" value="MoCF_biosynth"/>
    <property type="match status" value="1"/>
</dbReference>
<dbReference type="Proteomes" id="UP000199647">
    <property type="component" value="Unassembled WGS sequence"/>
</dbReference>
<evidence type="ECO:0000313" key="3">
    <source>
        <dbReference type="EMBL" id="SEQ07743.1"/>
    </source>
</evidence>
<dbReference type="Gene3D" id="3.90.550.10">
    <property type="entry name" value="Spore Coat Polysaccharide Biosynthesis Protein SpsA, Chain A"/>
    <property type="match status" value="1"/>
</dbReference>
<dbReference type="InterPro" id="IPR001453">
    <property type="entry name" value="MoaB/Mog_dom"/>
</dbReference>
<dbReference type="GO" id="GO:0016779">
    <property type="term" value="F:nucleotidyltransferase activity"/>
    <property type="evidence" value="ECO:0007669"/>
    <property type="project" value="UniProtKB-KW"/>
</dbReference>
<dbReference type="InterPro" id="IPR025877">
    <property type="entry name" value="MobA-like_NTP_Trfase"/>
</dbReference>
<dbReference type="InterPro" id="IPR012184">
    <property type="entry name" value="Bifunc_Mopterin-bd"/>
</dbReference>
<evidence type="ECO:0000256" key="1">
    <source>
        <dbReference type="ARBA" id="ARBA00022842"/>
    </source>
</evidence>
<dbReference type="InterPro" id="IPR029044">
    <property type="entry name" value="Nucleotide-diphossugar_trans"/>
</dbReference>
<sequence length="541" mass="56037">MKFGLISVAQADGAILAHSIRLASGVLRKGTRLGREALRRLAEEGHTEIVVARLAPTDISEDEAAAAIANLLVGANVRRDLAGTGRCNLFAERAGVFQVDRAAIDALNRLDPGITVATLPEFAAVEAGRMIATVKIIPFAVPAAALVSARGTLDDGVKLAVAPFQPLRVGLAATILPGLKPTVMEKTRRALEDRLRPAGATLTREIRVPHEPAALASALRSLREDGADLLIAFGASAITDQADVIPDAIGRAGGSVRHFGMPVDPGNLLLVGDLAGAVVLGAPGCARSPRENGFDWVLNRLLAGIPVTSHDLTGMGVGGLLMDIVSRPQPREGGHAPSGKTAIVILAAGQARRMGGPNKLLATFQGVPLVRRIAEAARHSSGHPVFVVTGHMEAEIRATLAGLDVQFAHNPDYAEGLGTSVRTGIAALPEDCDGALVTLADMPGVTTELIDRLLAAFGEADGPAIVLPTVDGKRGNPVLWSSHFFGELRRLTGDTGARHLLAEHGESIVRIEVGEAAAIDVDTPDALHAAGGTLPEAAGQA</sequence>
<reference evidence="3 4" key="1">
    <citation type="submission" date="2016-10" db="EMBL/GenBank/DDBJ databases">
        <authorList>
            <person name="de Groot N.N."/>
        </authorList>
    </citation>
    <scope>NUCLEOTIDE SEQUENCE [LARGE SCALE GENOMIC DNA]</scope>
    <source>
        <strain evidence="3 4">A52C2</strain>
    </source>
</reference>
<keyword evidence="3" id="KW-0548">Nucleotidyltransferase</keyword>
<dbReference type="CDD" id="cd04182">
    <property type="entry name" value="GT_2_like_f"/>
    <property type="match status" value="1"/>
</dbReference>
<organism evidence="3 4">
    <name type="scientific">Faunimonas pinastri</name>
    <dbReference type="NCBI Taxonomy" id="1855383"/>
    <lineage>
        <taxon>Bacteria</taxon>
        <taxon>Pseudomonadati</taxon>
        <taxon>Pseudomonadota</taxon>
        <taxon>Alphaproteobacteria</taxon>
        <taxon>Hyphomicrobiales</taxon>
        <taxon>Afifellaceae</taxon>
        <taxon>Faunimonas</taxon>
    </lineage>
</organism>
<feature type="domain" description="MoaB/Mog" evidence="2">
    <location>
        <begin position="170"/>
        <end position="303"/>
    </location>
</feature>
<evidence type="ECO:0000259" key="2">
    <source>
        <dbReference type="SMART" id="SM00852"/>
    </source>
</evidence>
<dbReference type="STRING" id="1855383.SAMN05216548_102332"/>
<dbReference type="OrthoDB" id="9779263at2"/>
<dbReference type="Gene3D" id="3.40.980.10">
    <property type="entry name" value="MoaB/Mog-like domain"/>
    <property type="match status" value="1"/>
</dbReference>
<dbReference type="PIRSF" id="PIRSF036626">
    <property type="entry name" value="MPTBd_MobAlike"/>
    <property type="match status" value="1"/>
</dbReference>
<name>A0A1H9D4I2_9HYPH</name>